<name>A0A0A2G9M8_9PORP</name>
<dbReference type="EMBL" id="JQZW01000002">
    <property type="protein sequence ID" value="KGN99105.1"/>
    <property type="molecule type" value="Genomic_DNA"/>
</dbReference>
<dbReference type="Pfam" id="PF13715">
    <property type="entry name" value="CarbopepD_reg_2"/>
    <property type="match status" value="1"/>
</dbReference>
<protein>
    <recommendedName>
        <fullName evidence="3">Carboxypeptidase-like regulatory domain-containing protein</fullName>
    </recommendedName>
</protein>
<evidence type="ECO:0008006" key="3">
    <source>
        <dbReference type="Google" id="ProtNLM"/>
    </source>
</evidence>
<dbReference type="InterPro" id="IPR043741">
    <property type="entry name" value="DUF5686"/>
</dbReference>
<dbReference type="eggNOG" id="COG4775">
    <property type="taxonomic scope" value="Bacteria"/>
</dbReference>
<dbReference type="AlphaFoldDB" id="A0A0A2G9M8"/>
<dbReference type="OrthoDB" id="983143at2"/>
<comment type="caution">
    <text evidence="1">The sequence shown here is derived from an EMBL/GenBank/DDBJ whole genome shotgun (WGS) entry which is preliminary data.</text>
</comment>
<dbReference type="Proteomes" id="UP000030134">
    <property type="component" value="Unassembled WGS sequence"/>
</dbReference>
<dbReference type="InterPro" id="IPR008969">
    <property type="entry name" value="CarboxyPept-like_regulatory"/>
</dbReference>
<dbReference type="SUPFAM" id="SSF49464">
    <property type="entry name" value="Carboxypeptidase regulatory domain-like"/>
    <property type="match status" value="1"/>
</dbReference>
<organism evidence="1 2">
    <name type="scientific">Porphyromonas gingivicanis</name>
    <dbReference type="NCBI Taxonomy" id="266762"/>
    <lineage>
        <taxon>Bacteria</taxon>
        <taxon>Pseudomonadati</taxon>
        <taxon>Bacteroidota</taxon>
        <taxon>Bacteroidia</taxon>
        <taxon>Bacteroidales</taxon>
        <taxon>Porphyromonadaceae</taxon>
        <taxon>Porphyromonas</taxon>
    </lineage>
</organism>
<gene>
    <name evidence="1" type="ORF">HQ36_01185</name>
</gene>
<dbReference type="STRING" id="266762.HQ36_01185"/>
<accession>A0A0A2G9M8</accession>
<keyword evidence="2" id="KW-1185">Reference proteome</keyword>
<reference evidence="1 2" key="1">
    <citation type="submission" date="2014-08" db="EMBL/GenBank/DDBJ databases">
        <title>Porphyromonas gingivicanis strain:COT-022_OH1391 Genome sequencing.</title>
        <authorList>
            <person name="Wallis C."/>
            <person name="Deusch O."/>
            <person name="O'Flynn C."/>
            <person name="Davis I."/>
            <person name="Jospin G."/>
            <person name="Darling A.E."/>
            <person name="Coil D.A."/>
            <person name="Alexiev A."/>
            <person name="Horsfall A."/>
            <person name="Kirkwood N."/>
            <person name="Harris S."/>
            <person name="Eisen J.A."/>
        </authorList>
    </citation>
    <scope>NUCLEOTIDE SEQUENCE [LARGE SCALE GENOMIC DNA]</scope>
    <source>
        <strain evidence="2">COT-022 OH1391</strain>
    </source>
</reference>
<proteinExistence type="predicted"/>
<dbReference type="RefSeq" id="WP_036882759.1">
    <property type="nucleotide sequence ID" value="NZ_JQZW01000002.1"/>
</dbReference>
<dbReference type="Pfam" id="PF18939">
    <property type="entry name" value="DUF5686"/>
    <property type="match status" value="2"/>
</dbReference>
<evidence type="ECO:0000313" key="2">
    <source>
        <dbReference type="Proteomes" id="UP000030134"/>
    </source>
</evidence>
<sequence length="881" mass="100759">MKRLKNYYLLHGGFSSLKRGWVSILFLLIYTAPSWAQIMVQGRVLDSISGEPLVGASIYLTKHREIGAIADVDGNFKLTIPAYYAKNTRLTLSASMVGYRVSTVRLEQTKVTKGYYWQFNLRGAELQTVVVSPKKKRYRKKGNPAVTIMERAIARKEKNRVESQKDFSYQVYRRQIIGLTDSVDKPFSSLFGIDSKRWQAWSDSSGFEGLKVRPFSIRERHSVRANIGGKEQEELIIGRRYQGIEEAIEGPQVMLNLEELMPEVNFYNNDLGLFLNSFPGPMSSLFSTSFYKYYLLDTVMVNDRPSYQIGVVPFSIRSIGFKGTLWVDTASYALAKLHLELPKEANIDWVQGCYITAEYAPQVFGADTIWLPQRQDFHTLLSPTPLLKQNAEFFQSFIYTHYKRGPEALDSVALDPRKALSKEVRKEIDKPRRSTFGIVTRPEPLPPLGEGTLAMMRYVHRDPIYLTLAKGAQLLSRGFLGLPLNKLKREDYYAELGPLESVIAWNTLEGVRLRLGGITSAGLSPHFFGQGYLGYGFGDERWKYYARLIYSPIEKDAHENEFPRRNISLTVQNDLFVPGYTEEALYKDGLGTLLGTMNIRQRYYEKSATLSFLADLNKTWEIGLWTNVFQRTSTGDLHYYRINAQGERIEVPSLQRASVGASVNFTPGREPIDNRRPKQMMNFKRFHPTIGLRATYFPDGVLGNNGHKGTLALSFYNRFYLSLFGYIDASVLGGISLGKVDEADFYTPGINASWVLSRNKFQLMQPLEFVADKYLEFNLFYRMRGLILNRIPLINRLGLREVFSLHGYWGDVSQERKGHREGEYVYPMTVSPMHNHLYWEGSAGIEGIFNIFAVHYFRRFTPSLLPDTPMWGIRVGMGMSF</sequence>
<dbReference type="Gene3D" id="2.60.40.1120">
    <property type="entry name" value="Carboxypeptidase-like, regulatory domain"/>
    <property type="match status" value="1"/>
</dbReference>
<evidence type="ECO:0000313" key="1">
    <source>
        <dbReference type="EMBL" id="KGN99105.1"/>
    </source>
</evidence>